<dbReference type="PROSITE" id="PS00116">
    <property type="entry name" value="DNA_POLYMERASE_B"/>
    <property type="match status" value="1"/>
</dbReference>
<evidence type="ECO:0000256" key="21">
    <source>
        <dbReference type="SAM" id="MobiDB-lite"/>
    </source>
</evidence>
<dbReference type="PRINTS" id="PR00106">
    <property type="entry name" value="DNAPOLB"/>
</dbReference>
<dbReference type="Pfam" id="PF03104">
    <property type="entry name" value="DNA_pol_B_exo1"/>
    <property type="match status" value="1"/>
</dbReference>
<sequence length="1058" mass="119813">MPVNADVPMYGLPDSEAENRDPQRYLAMPPAKRRAVDDFARWERPPIDLDVLDRPPLVMQVDIDYYTDVPCPAFWEHGHPAGKVPVLRMYGVTEQGNSVMTRIHGFLPYFYVECPENFQNTEVFEKSMEVQLQRSAREQLPRYVLGVEVVQRTTLMHYSDKGLQPFFRVVVSIPSLVGASRNIIEKGFDLVGGAGYFQKTTSYETNIPFVLRFMVDRKIGGGGWVQIDHDACRCPVQLVKGSLVTSTCQVEYDVHYEHLVPVEMIKLAPLRVMSFDIECWNQEGKGFPRAEKNPVIQIAVNLKELGREESVVNAIWCLRQTSDIAGADVFSFEKEADLLTNFQKFLERTDPDVLTGYNICNFDIPYLLNRAEALSLPNFSKFGRMRDRARMRETTLNGRDQMEVTIEGRVQFDMMLVIQKEQKLTSYSLNAVSAEFLGEQKEDVHYSMMGDLFTTSADTRRRLAVYCLKDAYLPMRLMDKLLCMYNYVEMARVTGTPINFLLNRGQMIKVTSQLLRKAQEHQFVMPSIKGQTSDEKFEGATVLDPLTGYYEKPIATLDFASLYPSIMMAHNLCYCTMIKPENVPSVNREVVTQTPINCHFVTAKARKGLLPMILEELLGARKRAKKEMAEAEDPLTKMVLNGRQLALKISANSVYGFTGSTMGVLPSLEISSSVTAFGRQMIDQTKSLVEAKYTIQNGYKHDAQVVYGDTDSVMVKFGMDSIAEAMDFGREAADLVSATFIKPIKLEFEKVYCPYLLMNKKRYAGLYWTNPEKYDKLDTKGIETVRRDNCALVRQLVDTTLQTILIKKSVPEAVKYVQGVIADLLQNKIDLSLLVISKSLGKGANAEDYKTKQAHVELAERMRKRDPSSAPGSGDRVPYVIMAAAKGVPAYARSEDPLYVLENNLSIDAQHYIEHQLQQPLMRIFGPIMPDAESVLFKGDHTRKLNAPVSSGNALMKFATKSLRCLGCKAVIKQGALCTHCKETKGALVVMDNMASMREKEAEYSALWTQCQRCQGSLLQPVICSNRDCEIFYRRAKVRRDIDILEETMERLNLDVDW</sequence>
<evidence type="ECO:0000256" key="1">
    <source>
        <dbReference type="ARBA" id="ARBA00001966"/>
    </source>
</evidence>
<evidence type="ECO:0000256" key="5">
    <source>
        <dbReference type="ARBA" id="ARBA00022679"/>
    </source>
</evidence>
<evidence type="ECO:0000256" key="7">
    <source>
        <dbReference type="ARBA" id="ARBA00022705"/>
    </source>
</evidence>
<evidence type="ECO:0000256" key="2">
    <source>
        <dbReference type="ARBA" id="ARBA00004123"/>
    </source>
</evidence>
<dbReference type="Pfam" id="PF00136">
    <property type="entry name" value="DNA_pol_B"/>
    <property type="match status" value="1"/>
</dbReference>
<evidence type="ECO:0000256" key="15">
    <source>
        <dbReference type="ARBA" id="ARBA00023004"/>
    </source>
</evidence>
<comment type="subcellular location">
    <subcellularLocation>
        <location evidence="2 20">Nucleus</location>
    </subcellularLocation>
</comment>
<keyword evidence="12 20" id="KW-0862">Zinc</keyword>
<evidence type="ECO:0000256" key="19">
    <source>
        <dbReference type="ARBA" id="ARBA00049244"/>
    </source>
</evidence>
<dbReference type="InterPro" id="IPR043502">
    <property type="entry name" value="DNA/RNA_pol_sf"/>
</dbReference>
<dbReference type="GO" id="GO:0051539">
    <property type="term" value="F:4 iron, 4 sulfur cluster binding"/>
    <property type="evidence" value="ECO:0007669"/>
    <property type="project" value="UniProtKB-KW"/>
</dbReference>
<comment type="cofactor">
    <cofactor evidence="1 20">
        <name>[4Fe-4S] cluster</name>
        <dbReference type="ChEBI" id="CHEBI:49883"/>
    </cofactor>
</comment>
<feature type="domain" description="DNA-directed DNA polymerase family B multifunctional" evidence="22">
    <location>
        <begin position="497"/>
        <end position="928"/>
    </location>
</feature>
<keyword evidence="15 20" id="KW-0408">Iron</keyword>
<keyword evidence="9 20" id="KW-0479">Metal-binding</keyword>
<proteinExistence type="inferred from homology"/>
<feature type="domain" description="DNA-directed DNA polymerase family B exonuclease" evidence="23">
    <location>
        <begin position="202"/>
        <end position="432"/>
    </location>
</feature>
<dbReference type="SMART" id="SM00486">
    <property type="entry name" value="POLBc"/>
    <property type="match status" value="1"/>
</dbReference>
<evidence type="ECO:0000256" key="3">
    <source>
        <dbReference type="ARBA" id="ARBA00005755"/>
    </source>
</evidence>
<feature type="region of interest" description="Disordered" evidence="21">
    <location>
        <begin position="1"/>
        <end position="21"/>
    </location>
</feature>
<organism evidence="25">
    <name type="scientific">Noctiluca scintillans</name>
    <name type="common">Sea sparkle</name>
    <name type="synonym">Red tide dinoflagellate</name>
    <dbReference type="NCBI Taxonomy" id="2966"/>
    <lineage>
        <taxon>Eukaryota</taxon>
        <taxon>Sar</taxon>
        <taxon>Alveolata</taxon>
        <taxon>Dinophyceae</taxon>
        <taxon>Noctilucales</taxon>
        <taxon>Noctilucaceae</taxon>
        <taxon>Noctiluca</taxon>
    </lineage>
</organism>
<evidence type="ECO:0000256" key="18">
    <source>
        <dbReference type="ARBA" id="ARBA00023242"/>
    </source>
</evidence>
<dbReference type="FunFam" id="3.30.420.10:FF:000004">
    <property type="entry name" value="DNA polymerase"/>
    <property type="match status" value="1"/>
</dbReference>
<dbReference type="AlphaFoldDB" id="A0A7S1AK70"/>
<dbReference type="GO" id="GO:0045004">
    <property type="term" value="P:DNA replication proofreading"/>
    <property type="evidence" value="ECO:0007669"/>
    <property type="project" value="TreeGrafter"/>
</dbReference>
<comment type="catalytic activity">
    <reaction evidence="19 20">
        <text>DNA(n) + a 2'-deoxyribonucleoside 5'-triphosphate = DNA(n+1) + diphosphate</text>
        <dbReference type="Rhea" id="RHEA:22508"/>
        <dbReference type="Rhea" id="RHEA-COMP:17339"/>
        <dbReference type="Rhea" id="RHEA-COMP:17340"/>
        <dbReference type="ChEBI" id="CHEBI:33019"/>
        <dbReference type="ChEBI" id="CHEBI:61560"/>
        <dbReference type="ChEBI" id="CHEBI:173112"/>
        <dbReference type="EC" id="2.7.7.7"/>
    </reaction>
</comment>
<evidence type="ECO:0000259" key="24">
    <source>
        <dbReference type="Pfam" id="PF14260"/>
    </source>
</evidence>
<evidence type="ECO:0000256" key="16">
    <source>
        <dbReference type="ARBA" id="ARBA00023014"/>
    </source>
</evidence>
<comment type="similarity">
    <text evidence="3 20">Belongs to the DNA polymerase type-B family.</text>
</comment>
<evidence type="ECO:0000256" key="8">
    <source>
        <dbReference type="ARBA" id="ARBA00022722"/>
    </source>
</evidence>
<dbReference type="SUPFAM" id="SSF53098">
    <property type="entry name" value="Ribonuclease H-like"/>
    <property type="match status" value="1"/>
</dbReference>
<keyword evidence="6 20" id="KW-0548">Nucleotidyltransferase</keyword>
<dbReference type="PANTHER" id="PTHR10322:SF23">
    <property type="entry name" value="DNA POLYMERASE DELTA CATALYTIC SUBUNIT"/>
    <property type="match status" value="1"/>
</dbReference>
<evidence type="ECO:0000256" key="10">
    <source>
        <dbReference type="ARBA" id="ARBA00022771"/>
    </source>
</evidence>
<dbReference type="Gene3D" id="3.90.1600.10">
    <property type="entry name" value="Palm domain of DNA polymerase"/>
    <property type="match status" value="1"/>
</dbReference>
<dbReference type="Pfam" id="PF14260">
    <property type="entry name" value="zf-C4pol"/>
    <property type="match status" value="1"/>
</dbReference>
<name>A0A7S1AK70_NOCSC</name>
<evidence type="ECO:0000256" key="13">
    <source>
        <dbReference type="ARBA" id="ARBA00022839"/>
    </source>
</evidence>
<protein>
    <recommendedName>
        <fullName evidence="20">DNA polymerase</fullName>
        <ecNumber evidence="20">2.7.7.7</ecNumber>
    </recommendedName>
</protein>
<dbReference type="GO" id="GO:0003677">
    <property type="term" value="F:DNA binding"/>
    <property type="evidence" value="ECO:0007669"/>
    <property type="project" value="UniProtKB-KW"/>
</dbReference>
<dbReference type="GO" id="GO:0008270">
    <property type="term" value="F:zinc ion binding"/>
    <property type="evidence" value="ECO:0007669"/>
    <property type="project" value="UniProtKB-KW"/>
</dbReference>
<gene>
    <name evidence="25" type="ORF">NSCI0253_LOCUS31281</name>
</gene>
<evidence type="ECO:0000256" key="9">
    <source>
        <dbReference type="ARBA" id="ARBA00022723"/>
    </source>
</evidence>
<dbReference type="InterPro" id="IPR006134">
    <property type="entry name" value="DNA-dir_DNA_pol_B_multi_dom"/>
</dbReference>
<dbReference type="GO" id="GO:0003887">
    <property type="term" value="F:DNA-directed DNA polymerase activity"/>
    <property type="evidence" value="ECO:0007669"/>
    <property type="project" value="UniProtKB-KW"/>
</dbReference>
<evidence type="ECO:0000256" key="6">
    <source>
        <dbReference type="ARBA" id="ARBA00022695"/>
    </source>
</evidence>
<evidence type="ECO:0000256" key="14">
    <source>
        <dbReference type="ARBA" id="ARBA00022932"/>
    </source>
</evidence>
<dbReference type="PANTHER" id="PTHR10322">
    <property type="entry name" value="DNA POLYMERASE CATALYTIC SUBUNIT"/>
    <property type="match status" value="1"/>
</dbReference>
<dbReference type="InterPro" id="IPR036397">
    <property type="entry name" value="RNaseH_sf"/>
</dbReference>
<dbReference type="InterPro" id="IPR023211">
    <property type="entry name" value="DNA_pol_palm_dom_sf"/>
</dbReference>
<dbReference type="SUPFAM" id="SSF56672">
    <property type="entry name" value="DNA/RNA polymerases"/>
    <property type="match status" value="1"/>
</dbReference>
<dbReference type="InterPro" id="IPR042087">
    <property type="entry name" value="DNA_pol_B_thumb"/>
</dbReference>
<dbReference type="GO" id="GO:0000166">
    <property type="term" value="F:nucleotide binding"/>
    <property type="evidence" value="ECO:0007669"/>
    <property type="project" value="InterPro"/>
</dbReference>
<dbReference type="Gene3D" id="1.10.132.60">
    <property type="entry name" value="DNA polymerase family B, C-terminal domain"/>
    <property type="match status" value="1"/>
</dbReference>
<keyword evidence="8" id="KW-0540">Nuclease</keyword>
<keyword evidence="5 20" id="KW-0808">Transferase</keyword>
<keyword evidence="16 20" id="KW-0411">Iron-sulfur</keyword>
<keyword evidence="13" id="KW-0269">Exonuclease</keyword>
<dbReference type="InterPro" id="IPR050240">
    <property type="entry name" value="DNA_pol_type-B"/>
</dbReference>
<dbReference type="FunFam" id="1.10.287.690:FF:000001">
    <property type="entry name" value="DNA polymerase"/>
    <property type="match status" value="1"/>
</dbReference>
<evidence type="ECO:0000256" key="4">
    <source>
        <dbReference type="ARBA" id="ARBA00022485"/>
    </source>
</evidence>
<evidence type="ECO:0000256" key="20">
    <source>
        <dbReference type="RuleBase" id="RU000442"/>
    </source>
</evidence>
<keyword evidence="11" id="KW-0378">Hydrolase</keyword>
<evidence type="ECO:0000256" key="11">
    <source>
        <dbReference type="ARBA" id="ARBA00022801"/>
    </source>
</evidence>
<dbReference type="GO" id="GO:0043625">
    <property type="term" value="C:delta DNA polymerase complex"/>
    <property type="evidence" value="ECO:0007669"/>
    <property type="project" value="TreeGrafter"/>
</dbReference>
<dbReference type="EC" id="2.7.7.7" evidence="20"/>
<dbReference type="CDD" id="cd05777">
    <property type="entry name" value="DNA_polB_delta_exo"/>
    <property type="match status" value="1"/>
</dbReference>
<dbReference type="GO" id="GO:0006287">
    <property type="term" value="P:base-excision repair, gap-filling"/>
    <property type="evidence" value="ECO:0007669"/>
    <property type="project" value="TreeGrafter"/>
</dbReference>
<reference evidence="25" key="1">
    <citation type="submission" date="2021-01" db="EMBL/GenBank/DDBJ databases">
        <authorList>
            <person name="Corre E."/>
            <person name="Pelletier E."/>
            <person name="Niang G."/>
            <person name="Scheremetjew M."/>
            <person name="Finn R."/>
            <person name="Kale V."/>
            <person name="Holt S."/>
            <person name="Cochrane G."/>
            <person name="Meng A."/>
            <person name="Brown T."/>
            <person name="Cohen L."/>
        </authorList>
    </citation>
    <scope>NUCLEOTIDE SEQUENCE</scope>
</reference>
<feature type="domain" description="C4-type zinc-finger of DNA polymerase delta" evidence="24">
    <location>
        <begin position="965"/>
        <end position="1035"/>
    </location>
</feature>
<dbReference type="GO" id="GO:0008296">
    <property type="term" value="F:3'-5'-DNA exonuclease activity"/>
    <property type="evidence" value="ECO:0007669"/>
    <property type="project" value="TreeGrafter"/>
</dbReference>
<accession>A0A7S1AK70</accession>
<keyword evidence="17 20" id="KW-0238">DNA-binding</keyword>
<keyword evidence="14 20" id="KW-0239">DNA-directed DNA polymerase</keyword>
<evidence type="ECO:0000256" key="17">
    <source>
        <dbReference type="ARBA" id="ARBA00023125"/>
    </source>
</evidence>
<keyword evidence="18 20" id="KW-0539">Nucleus</keyword>
<dbReference type="InterPro" id="IPR006172">
    <property type="entry name" value="DNA-dir_DNA_pol_B"/>
</dbReference>
<dbReference type="NCBIfam" id="TIGR00592">
    <property type="entry name" value="pol2"/>
    <property type="match status" value="1"/>
</dbReference>
<dbReference type="Gene3D" id="3.30.420.10">
    <property type="entry name" value="Ribonuclease H-like superfamily/Ribonuclease H"/>
    <property type="match status" value="1"/>
</dbReference>
<dbReference type="EMBL" id="HBFQ01044184">
    <property type="protein sequence ID" value="CAD8856929.1"/>
    <property type="molecule type" value="Transcribed_RNA"/>
</dbReference>
<dbReference type="Gene3D" id="3.30.342.10">
    <property type="entry name" value="DNA Polymerase, chain B, domain 1"/>
    <property type="match status" value="1"/>
</dbReference>
<dbReference type="CDD" id="cd05533">
    <property type="entry name" value="POLBc_delta"/>
    <property type="match status" value="1"/>
</dbReference>
<keyword evidence="10 20" id="KW-0863">Zinc-finger</keyword>
<keyword evidence="4 20" id="KW-0004">4Fe-4S</keyword>
<dbReference type="GO" id="GO:0006297">
    <property type="term" value="P:nucleotide-excision repair, DNA gap filling"/>
    <property type="evidence" value="ECO:0007669"/>
    <property type="project" value="TreeGrafter"/>
</dbReference>
<dbReference type="InterPro" id="IPR017964">
    <property type="entry name" value="DNA-dir_DNA_pol_B_CS"/>
</dbReference>
<dbReference type="InterPro" id="IPR025687">
    <property type="entry name" value="Znf-C4pol"/>
</dbReference>
<dbReference type="InterPro" id="IPR006133">
    <property type="entry name" value="DNA-dir_DNA_pol_B_exonuc"/>
</dbReference>
<evidence type="ECO:0000256" key="12">
    <source>
        <dbReference type="ARBA" id="ARBA00022833"/>
    </source>
</evidence>
<keyword evidence="7 20" id="KW-0235">DNA replication</keyword>
<evidence type="ECO:0000259" key="22">
    <source>
        <dbReference type="Pfam" id="PF00136"/>
    </source>
</evidence>
<evidence type="ECO:0000259" key="23">
    <source>
        <dbReference type="Pfam" id="PF03104"/>
    </source>
</evidence>
<evidence type="ECO:0000313" key="25">
    <source>
        <dbReference type="EMBL" id="CAD8856929.1"/>
    </source>
</evidence>
<dbReference type="InterPro" id="IPR012337">
    <property type="entry name" value="RNaseH-like_sf"/>
</dbReference>
<dbReference type="Gene3D" id="1.10.287.690">
    <property type="entry name" value="Helix hairpin bin"/>
    <property type="match status" value="1"/>
</dbReference>